<organism evidence="2 3">
    <name type="scientific">Litorilituus sediminis</name>
    <dbReference type="NCBI Taxonomy" id="718192"/>
    <lineage>
        <taxon>Bacteria</taxon>
        <taxon>Pseudomonadati</taxon>
        <taxon>Pseudomonadota</taxon>
        <taxon>Gammaproteobacteria</taxon>
        <taxon>Alteromonadales</taxon>
        <taxon>Colwelliaceae</taxon>
        <taxon>Litorilituus</taxon>
    </lineage>
</organism>
<dbReference type="KEGG" id="lsd:EMK97_15670"/>
<dbReference type="OrthoDB" id="5739292at2"/>
<accession>A0A4P6P9U1</accession>
<evidence type="ECO:0000313" key="2">
    <source>
        <dbReference type="EMBL" id="QBG37059.1"/>
    </source>
</evidence>
<dbReference type="InterPro" id="IPR008249">
    <property type="entry name" value="UPF0231"/>
</dbReference>
<dbReference type="EMBL" id="CP034759">
    <property type="protein sequence ID" value="QBG37059.1"/>
    <property type="molecule type" value="Genomic_DNA"/>
</dbReference>
<proteinExistence type="inferred from homology"/>
<keyword evidence="3" id="KW-1185">Reference proteome</keyword>
<dbReference type="Proteomes" id="UP000290244">
    <property type="component" value="Chromosome"/>
</dbReference>
<gene>
    <name evidence="2" type="ORF">EMK97_15670</name>
</gene>
<reference evidence="2 3" key="1">
    <citation type="submission" date="2018-12" db="EMBL/GenBank/DDBJ databases">
        <title>Complete genome of Litorilituus sediminis.</title>
        <authorList>
            <person name="Liu A."/>
            <person name="Rong J."/>
        </authorList>
    </citation>
    <scope>NUCLEOTIDE SEQUENCE [LARGE SCALE GENOMIC DNA]</scope>
    <source>
        <strain evidence="2 3">JCM 17549</strain>
    </source>
</reference>
<evidence type="ECO:0000256" key="1">
    <source>
        <dbReference type="ARBA" id="ARBA00005367"/>
    </source>
</evidence>
<name>A0A4P6P9U1_9GAMM</name>
<dbReference type="RefSeq" id="WP_130603728.1">
    <property type="nucleotide sequence ID" value="NZ_CP034759.1"/>
</dbReference>
<comment type="similarity">
    <text evidence="1">Belongs to the UPF0231 family.</text>
</comment>
<dbReference type="Pfam" id="PF06062">
    <property type="entry name" value="UPF0231"/>
    <property type="match status" value="1"/>
</dbReference>
<dbReference type="AlphaFoldDB" id="A0A4P6P9U1"/>
<dbReference type="PIRSF" id="PIRSF006287">
    <property type="entry name" value="UCP006287"/>
    <property type="match status" value="1"/>
</dbReference>
<sequence>MEYEFIHDAVTGQARAQFSLEHQVIGPWIETEVGHSCDKLAQLLTAIDQVEKGQQAEILITGQEYSVAINHEDIAIQTNASLNGADPLPDMFTSEHINIDQNEVAGCGLDDFRQLLLSWAKFTNNLHF</sequence>
<protein>
    <submittedName>
        <fullName evidence="2">UPF0231 family protein</fullName>
    </submittedName>
</protein>
<evidence type="ECO:0000313" key="3">
    <source>
        <dbReference type="Proteomes" id="UP000290244"/>
    </source>
</evidence>